<proteinExistence type="predicted"/>
<keyword evidence="1" id="KW-0472">Membrane</keyword>
<dbReference type="CDD" id="cd12087">
    <property type="entry name" value="TM_EGFR-like"/>
    <property type="match status" value="1"/>
</dbReference>
<evidence type="ECO:0000313" key="4">
    <source>
        <dbReference type="Proteomes" id="UP001215598"/>
    </source>
</evidence>
<evidence type="ECO:0000313" key="3">
    <source>
        <dbReference type="EMBL" id="KAJ7736129.1"/>
    </source>
</evidence>
<feature type="transmembrane region" description="Helical" evidence="1">
    <location>
        <begin position="169"/>
        <end position="193"/>
    </location>
</feature>
<evidence type="ECO:0000256" key="2">
    <source>
        <dbReference type="SAM" id="SignalP"/>
    </source>
</evidence>
<dbReference type="EMBL" id="JARKIB010000123">
    <property type="protein sequence ID" value="KAJ7736129.1"/>
    <property type="molecule type" value="Genomic_DNA"/>
</dbReference>
<reference evidence="3" key="1">
    <citation type="submission" date="2023-03" db="EMBL/GenBank/DDBJ databases">
        <title>Massive genome expansion in bonnet fungi (Mycena s.s.) driven by repeated elements and novel gene families across ecological guilds.</title>
        <authorList>
            <consortium name="Lawrence Berkeley National Laboratory"/>
            <person name="Harder C.B."/>
            <person name="Miyauchi S."/>
            <person name="Viragh M."/>
            <person name="Kuo A."/>
            <person name="Thoen E."/>
            <person name="Andreopoulos B."/>
            <person name="Lu D."/>
            <person name="Skrede I."/>
            <person name="Drula E."/>
            <person name="Henrissat B."/>
            <person name="Morin E."/>
            <person name="Kohler A."/>
            <person name="Barry K."/>
            <person name="LaButti K."/>
            <person name="Morin E."/>
            <person name="Salamov A."/>
            <person name="Lipzen A."/>
            <person name="Mereny Z."/>
            <person name="Hegedus B."/>
            <person name="Baldrian P."/>
            <person name="Stursova M."/>
            <person name="Weitz H."/>
            <person name="Taylor A."/>
            <person name="Grigoriev I.V."/>
            <person name="Nagy L.G."/>
            <person name="Martin F."/>
            <person name="Kauserud H."/>
        </authorList>
    </citation>
    <scope>NUCLEOTIDE SEQUENCE</scope>
    <source>
        <strain evidence="3">CBHHK182m</strain>
    </source>
</reference>
<evidence type="ECO:0000256" key="1">
    <source>
        <dbReference type="SAM" id="Phobius"/>
    </source>
</evidence>
<dbReference type="Proteomes" id="UP001215598">
    <property type="component" value="Unassembled WGS sequence"/>
</dbReference>
<feature type="chain" id="PRO_5042221784" description="Transmembrane protein" evidence="2">
    <location>
        <begin position="26"/>
        <end position="316"/>
    </location>
</feature>
<organism evidence="3 4">
    <name type="scientific">Mycena metata</name>
    <dbReference type="NCBI Taxonomy" id="1033252"/>
    <lineage>
        <taxon>Eukaryota</taxon>
        <taxon>Fungi</taxon>
        <taxon>Dikarya</taxon>
        <taxon>Basidiomycota</taxon>
        <taxon>Agaricomycotina</taxon>
        <taxon>Agaricomycetes</taxon>
        <taxon>Agaricomycetidae</taxon>
        <taxon>Agaricales</taxon>
        <taxon>Marasmiineae</taxon>
        <taxon>Mycenaceae</taxon>
        <taxon>Mycena</taxon>
    </lineage>
</organism>
<keyword evidence="1" id="KW-1133">Transmembrane helix</keyword>
<protein>
    <recommendedName>
        <fullName evidence="5">Transmembrane protein</fullName>
    </recommendedName>
</protein>
<sequence length="316" mass="33218">MQVIFPRSIRTVLFVVFTLLAAGSAAPVQTAVTLWQFETGRLLPGQLTLPLEPLTTAADGSATAYLYQVVNNAKLTTQNAAGVTTVTFPSTSARTIIASASGWIEPFSTDVAIECSFVRSDFGQCVLINGTAVVPSNSGAPITQVLQIASSTSLPPPISSSSSKHSTPVGAIVGAVITILVVGVGGLFAFVILRRRRQRQMWEDEKNAARAFDAAVVESTNSNTPEQPIVSDPHDQAELGNARAPQKYQEVQGFRVGASDGGGVSSVGTSDVGGNRVSSQIASELHTSDLVQLLAQRVQLEERAAPPYALVERGDV</sequence>
<name>A0AAD7I6C6_9AGAR</name>
<accession>A0AAD7I6C6</accession>
<comment type="caution">
    <text evidence="3">The sequence shown here is derived from an EMBL/GenBank/DDBJ whole genome shotgun (WGS) entry which is preliminary data.</text>
</comment>
<dbReference type="AlphaFoldDB" id="A0AAD7I6C6"/>
<keyword evidence="4" id="KW-1185">Reference proteome</keyword>
<gene>
    <name evidence="3" type="ORF">B0H16DRAFT_123855</name>
</gene>
<keyword evidence="2" id="KW-0732">Signal</keyword>
<evidence type="ECO:0008006" key="5">
    <source>
        <dbReference type="Google" id="ProtNLM"/>
    </source>
</evidence>
<feature type="signal peptide" evidence="2">
    <location>
        <begin position="1"/>
        <end position="25"/>
    </location>
</feature>
<keyword evidence="1" id="KW-0812">Transmembrane</keyword>